<reference evidence="2" key="2">
    <citation type="submission" date="2010-01" db="EMBL/GenBank/DDBJ databases">
        <title>The complete genome of Conexibacter woesei DSM 14684.</title>
        <authorList>
            <consortium name="US DOE Joint Genome Institute (JGI-PGF)"/>
            <person name="Lucas S."/>
            <person name="Copeland A."/>
            <person name="Lapidus A."/>
            <person name="Glavina del Rio T."/>
            <person name="Dalin E."/>
            <person name="Tice H."/>
            <person name="Bruce D."/>
            <person name="Goodwin L."/>
            <person name="Pitluck S."/>
            <person name="Kyrpides N."/>
            <person name="Mavromatis K."/>
            <person name="Ivanova N."/>
            <person name="Mikhailova N."/>
            <person name="Chertkov O."/>
            <person name="Brettin T."/>
            <person name="Detter J.C."/>
            <person name="Han C."/>
            <person name="Larimer F."/>
            <person name="Land M."/>
            <person name="Hauser L."/>
            <person name="Markowitz V."/>
            <person name="Cheng J.-F."/>
            <person name="Hugenholtz P."/>
            <person name="Woyke T."/>
            <person name="Wu D."/>
            <person name="Pukall R."/>
            <person name="Steenblock K."/>
            <person name="Schneider S."/>
            <person name="Klenk H.-P."/>
            <person name="Eisen J.A."/>
        </authorList>
    </citation>
    <scope>NUCLEOTIDE SEQUENCE [LARGE SCALE GENOMIC DNA]</scope>
    <source>
        <strain evidence="2">DSM 14684 / CIP 108061 / JCM 11494 / NBRC 100937 / ID131577</strain>
    </source>
</reference>
<evidence type="ECO:0000313" key="1">
    <source>
        <dbReference type="EMBL" id="ADB53540.1"/>
    </source>
</evidence>
<dbReference type="eggNOG" id="ENOG5033MVU">
    <property type="taxonomic scope" value="Bacteria"/>
</dbReference>
<name>D3FDE8_CONWI</name>
<sequence>MRVEFFRGERRFYRSLLHRSDGLLVEFQGGAYNKVGGRAPEVPHDLAHLIVEQELGLRRGVWGVLAAGGMFGHARVVAGRRAPHATRKGRAVIDEAGDEIMQAEILTRLVCDVAAGELAPDLPALRRQAGERWWADGVTRPALDRSRERLRAAGAAWSALGPEEPLEAVWQLG</sequence>
<reference evidence="1 2" key="1">
    <citation type="journal article" date="2010" name="Stand. Genomic Sci.">
        <title>Complete genome sequence of Conexibacter woesei type strain (ID131577).</title>
        <authorList>
            <person name="Pukall R."/>
            <person name="Lapidus A."/>
            <person name="Glavina Del Rio T."/>
            <person name="Copeland A."/>
            <person name="Tice H."/>
            <person name="Cheng J.-F."/>
            <person name="Lucas S."/>
            <person name="Chen F."/>
            <person name="Nolan M."/>
            <person name="Bruce D."/>
            <person name="Goodwin L."/>
            <person name="Pitluck S."/>
            <person name="Mavromatis K."/>
            <person name="Ivanova N."/>
            <person name="Ovchinnikova G."/>
            <person name="Pati A."/>
            <person name="Chen A."/>
            <person name="Palaniappan K."/>
            <person name="Land M."/>
            <person name="Hauser L."/>
            <person name="Chang Y.-J."/>
            <person name="Jeffries C.D."/>
            <person name="Chain P."/>
            <person name="Meincke L."/>
            <person name="Sims D."/>
            <person name="Brettin T."/>
            <person name="Detter J.C."/>
            <person name="Rohde M."/>
            <person name="Goeker M."/>
            <person name="Bristow J."/>
            <person name="Eisen J.A."/>
            <person name="Markowitz V."/>
            <person name="Kyrpides N.C."/>
            <person name="Klenk H.-P."/>
            <person name="Hugenholtz P."/>
        </authorList>
    </citation>
    <scope>NUCLEOTIDE SEQUENCE [LARGE SCALE GENOMIC DNA]</scope>
    <source>
        <strain evidence="2">DSM 14684 / CIP 108061 / JCM 11494 / NBRC 100937 / ID131577</strain>
    </source>
</reference>
<evidence type="ECO:0000313" key="2">
    <source>
        <dbReference type="Proteomes" id="UP000008229"/>
    </source>
</evidence>
<keyword evidence="2" id="KW-1185">Reference proteome</keyword>
<dbReference type="EMBL" id="CP001854">
    <property type="protein sequence ID" value="ADB53540.1"/>
    <property type="molecule type" value="Genomic_DNA"/>
</dbReference>
<dbReference type="AlphaFoldDB" id="D3FDE8"/>
<proteinExistence type="predicted"/>
<organism evidence="1 2">
    <name type="scientific">Conexibacter woesei (strain DSM 14684 / CCUG 47730 / CIP 108061 / JCM 11494 / NBRC 100937 / ID131577)</name>
    <dbReference type="NCBI Taxonomy" id="469383"/>
    <lineage>
        <taxon>Bacteria</taxon>
        <taxon>Bacillati</taxon>
        <taxon>Actinomycetota</taxon>
        <taxon>Thermoleophilia</taxon>
        <taxon>Solirubrobacterales</taxon>
        <taxon>Conexibacteraceae</taxon>
        <taxon>Conexibacter</taxon>
    </lineage>
</organism>
<dbReference type="KEGG" id="cwo:Cwoe_5131"/>
<dbReference type="HOGENOM" id="CLU_128197_0_0_11"/>
<accession>D3FDE8</accession>
<protein>
    <submittedName>
        <fullName evidence="1">Uncharacterized protein</fullName>
    </submittedName>
</protein>
<gene>
    <name evidence="1" type="ordered locus">Cwoe_5131</name>
</gene>
<dbReference type="Proteomes" id="UP000008229">
    <property type="component" value="Chromosome"/>
</dbReference>